<proteinExistence type="predicted"/>
<dbReference type="HOGENOM" id="CLU_2033824_0_0_11"/>
<evidence type="ECO:0000313" key="1">
    <source>
        <dbReference type="EMBL" id="CCM61865.1"/>
    </source>
</evidence>
<sequence>MQVVDLEAMSDEQIVPETVDHPVVKPKHPSALAALNMAMVVFGQVVDGGAVTQVDVLYQSQVAQGSQRSVDGGQVEFRVVALEALGELFGTDVSLGIVGQLGQYQPPRRRHAPAAPTQVVQ</sequence>
<gene>
    <name evidence="1" type="ORF">BN381_10096</name>
</gene>
<accession>R4YVR8</accession>
<protein>
    <submittedName>
        <fullName evidence="1">Uncharacterized protein</fullName>
    </submittedName>
</protein>
<dbReference type="Proteomes" id="UP000018291">
    <property type="component" value="Unassembled WGS sequence"/>
</dbReference>
<dbReference type="EMBL" id="CANL01000001">
    <property type="protein sequence ID" value="CCM61865.1"/>
    <property type="molecule type" value="Genomic_DNA"/>
</dbReference>
<organism evidence="1 2">
    <name type="scientific">Candidatus Neomicrothrix parvicella RN1</name>
    <dbReference type="NCBI Taxonomy" id="1229780"/>
    <lineage>
        <taxon>Bacteria</taxon>
        <taxon>Bacillati</taxon>
        <taxon>Actinomycetota</taxon>
        <taxon>Acidimicrobiia</taxon>
        <taxon>Acidimicrobiales</taxon>
        <taxon>Microthrixaceae</taxon>
        <taxon>Candidatus Neomicrothrix</taxon>
    </lineage>
</organism>
<reference evidence="1 2" key="1">
    <citation type="journal article" date="2013" name="ISME J.">
        <title>Metabolic model for the filamentous 'Candidatus Microthrix parvicella' based on genomic and metagenomic analyses.</title>
        <authorList>
            <person name="Jon McIlroy S."/>
            <person name="Kristiansen R."/>
            <person name="Albertsen M."/>
            <person name="Michael Karst S."/>
            <person name="Rossetti S."/>
            <person name="Lund Nielsen J."/>
            <person name="Tandoi V."/>
            <person name="James Seviour R."/>
            <person name="Nielsen P.H."/>
        </authorList>
    </citation>
    <scope>NUCLEOTIDE SEQUENCE [LARGE SCALE GENOMIC DNA]</scope>
    <source>
        <strain evidence="1 2">RN1</strain>
    </source>
</reference>
<dbReference type="STRING" id="1229780.BN381_10096"/>
<keyword evidence="2" id="KW-1185">Reference proteome</keyword>
<evidence type="ECO:0000313" key="2">
    <source>
        <dbReference type="Proteomes" id="UP000018291"/>
    </source>
</evidence>
<comment type="caution">
    <text evidence="1">The sequence shown here is derived from an EMBL/GenBank/DDBJ whole genome shotgun (WGS) entry which is preliminary data.</text>
</comment>
<dbReference type="AlphaFoldDB" id="R4YVR8"/>
<name>R4YVR8_9ACTN</name>